<evidence type="ECO:0000313" key="6">
    <source>
        <dbReference type="EMBL" id="KAF7721186.1"/>
    </source>
</evidence>
<dbReference type="PROSITE" id="PS51741">
    <property type="entry name" value="F_BAR"/>
    <property type="match status" value="1"/>
</dbReference>
<feature type="domain" description="MHD" evidence="4">
    <location>
        <begin position="546"/>
        <end position="786"/>
    </location>
</feature>
<organism evidence="6 7">
    <name type="scientific">Apophysomyces ossiformis</name>
    <dbReference type="NCBI Taxonomy" id="679940"/>
    <lineage>
        <taxon>Eukaryota</taxon>
        <taxon>Fungi</taxon>
        <taxon>Fungi incertae sedis</taxon>
        <taxon>Mucoromycota</taxon>
        <taxon>Mucoromycotina</taxon>
        <taxon>Mucoromycetes</taxon>
        <taxon>Mucorales</taxon>
        <taxon>Mucorineae</taxon>
        <taxon>Mucoraceae</taxon>
        <taxon>Apophysomyces</taxon>
    </lineage>
</organism>
<protein>
    <recommendedName>
        <fullName evidence="8">MHD domain-containing protein</fullName>
    </recommendedName>
</protein>
<dbReference type="PANTHER" id="PTHR23065:SF54">
    <property type="entry name" value="SUPPRESSOR OF YEAST PROFILIN DELETION"/>
    <property type="match status" value="1"/>
</dbReference>
<dbReference type="InterPro" id="IPR001060">
    <property type="entry name" value="FCH_dom"/>
</dbReference>
<feature type="region of interest" description="Disordered" evidence="3">
    <location>
        <begin position="338"/>
        <end position="369"/>
    </location>
</feature>
<dbReference type="OrthoDB" id="27823at2759"/>
<dbReference type="AlphaFoldDB" id="A0A8H7ELE4"/>
<dbReference type="GO" id="GO:0005886">
    <property type="term" value="C:plasma membrane"/>
    <property type="evidence" value="ECO:0007669"/>
    <property type="project" value="TreeGrafter"/>
</dbReference>
<evidence type="ECO:0008006" key="8">
    <source>
        <dbReference type="Google" id="ProtNLM"/>
    </source>
</evidence>
<dbReference type="GO" id="GO:0006897">
    <property type="term" value="P:endocytosis"/>
    <property type="evidence" value="ECO:0007669"/>
    <property type="project" value="UniProtKB-KW"/>
</dbReference>
<reference evidence="6" key="1">
    <citation type="submission" date="2020-01" db="EMBL/GenBank/DDBJ databases">
        <title>Genome Sequencing of Three Apophysomyces-Like Fungal Strains Confirms a Novel Fungal Genus in the Mucoromycota with divergent Burkholderia-like Endosymbiotic Bacteria.</title>
        <authorList>
            <person name="Stajich J.E."/>
            <person name="Macias A.M."/>
            <person name="Carter-House D."/>
            <person name="Lovett B."/>
            <person name="Kasson L.R."/>
            <person name="Berry K."/>
            <person name="Grigoriev I."/>
            <person name="Chang Y."/>
            <person name="Spatafora J."/>
            <person name="Kasson M.T."/>
        </authorList>
    </citation>
    <scope>NUCLEOTIDE SEQUENCE</scope>
    <source>
        <strain evidence="6">NRRL A-21654</strain>
    </source>
</reference>
<accession>A0A8H7ELE4</accession>
<dbReference type="InterPro" id="IPR031160">
    <property type="entry name" value="F_BAR_dom"/>
</dbReference>
<keyword evidence="1" id="KW-0254">Endocytosis</keyword>
<evidence type="ECO:0000259" key="5">
    <source>
        <dbReference type="PROSITE" id="PS51741"/>
    </source>
</evidence>
<feature type="compositionally biased region" description="Polar residues" evidence="3">
    <location>
        <begin position="355"/>
        <end position="364"/>
    </location>
</feature>
<keyword evidence="2" id="KW-0175">Coiled coil</keyword>
<evidence type="ECO:0000313" key="7">
    <source>
        <dbReference type="Proteomes" id="UP000605846"/>
    </source>
</evidence>
<dbReference type="EMBL" id="JABAYA010000296">
    <property type="protein sequence ID" value="KAF7721186.1"/>
    <property type="molecule type" value="Genomic_DNA"/>
</dbReference>
<dbReference type="PROSITE" id="PS51072">
    <property type="entry name" value="MHD"/>
    <property type="match status" value="1"/>
</dbReference>
<comment type="caution">
    <text evidence="6">The sequence shown here is derived from an EMBL/GenBank/DDBJ whole genome shotgun (WGS) entry which is preliminary data.</text>
</comment>
<feature type="compositionally biased region" description="Basic and acidic residues" evidence="3">
    <location>
        <begin position="271"/>
        <end position="280"/>
    </location>
</feature>
<keyword evidence="7" id="KW-1185">Reference proteome</keyword>
<feature type="region of interest" description="Disordered" evidence="3">
    <location>
        <begin position="388"/>
        <end position="421"/>
    </location>
</feature>
<dbReference type="Gene3D" id="1.20.1270.60">
    <property type="entry name" value="Arfaptin homology (AH) domain/BAR domain"/>
    <property type="match status" value="1"/>
</dbReference>
<feature type="region of interest" description="Disordered" evidence="3">
    <location>
        <begin position="244"/>
        <end position="280"/>
    </location>
</feature>
<name>A0A8H7ELE4_9FUNG</name>
<dbReference type="GO" id="GO:0032185">
    <property type="term" value="P:septin cytoskeleton organization"/>
    <property type="evidence" value="ECO:0007669"/>
    <property type="project" value="TreeGrafter"/>
</dbReference>
<proteinExistence type="predicted"/>
<feature type="domain" description="F-BAR" evidence="5">
    <location>
        <begin position="1"/>
        <end position="239"/>
    </location>
</feature>
<dbReference type="Proteomes" id="UP000605846">
    <property type="component" value="Unassembled WGS sequence"/>
</dbReference>
<evidence type="ECO:0000256" key="2">
    <source>
        <dbReference type="PROSITE-ProRule" id="PRU01077"/>
    </source>
</evidence>
<dbReference type="InterPro" id="IPR018808">
    <property type="entry name" value="Muniscin_C"/>
</dbReference>
<dbReference type="PANTHER" id="PTHR23065">
    <property type="entry name" value="PROLINE-SERINE-THREONINE PHOSPHATASE INTERACTING PROTEIN 1"/>
    <property type="match status" value="1"/>
</dbReference>
<dbReference type="SMART" id="SM00055">
    <property type="entry name" value="FCH"/>
    <property type="match status" value="1"/>
</dbReference>
<sequence length="787" mass="87634">MDLVQARIRAALKLNEELAEYFRERAHAEDVYAKTLAKLSKRHFISDKSALGNLLPVWEMLYNELTEVSTIHAVMSFKIAEEVERPLRTSIQQDSDYGQIKSMDITFQKIAKDYDERQMKVVKHKKNAEKATTKQKQGESEAKLGEANKVLEQTKMEWYSRGPEYLLKHQAVDERRLQNVKKAIETFETLQNDQLLKRLELAGSVLNCASSFSVEDEIASFCGAHPNTVPKATADSVSEYRARSTRSFESVTPETLPSSISDPNIHQEQPSSRKQEKERKFLSSFMSIRRKPKNENGYISADHAIPEDQELHTNGTSSFVDNNSSFFIAGMSSDIQERDAVTNGKSHSNDDLSPIATSPTSLSAPSLRKAPSFNGSLSNVFSQQPKVDAEGYSIPPPDRTAWPDISSSSLQEAEDAGSDAGSIFGSQRIKVDIKNETVKEEDANAAVALTRVASMLKEKHTSTIGKRPRGRRERSTQLLDSVLEQTQTDNRISLMPISENLSLTQPSGYNDMPTVSEQVSPFNDDDFTVSVVSPSPPAASFTAPGLPRIKVQVTETIHALMKTGEIVRSAVWGEVSLRYTGPSESATPVCFQLKHSEGLDRVVPNAEYITPLEGYTDVYQLNTHMFHLAGESAVACISYQVKGDHAVPLVVKPMWKCEEEQTRLLVKYKKDPAVVSTFPIVQSMYFLTSVNGDVQSVQSIPAGQWMVDQQRMLWPMGDFSGTEEQVLKARFVTKQQGSPQSVAVRFEVKDQLISSIGIDTGIDNRVLWATVQETQKMIRAGKYIAEA</sequence>
<dbReference type="InterPro" id="IPR027267">
    <property type="entry name" value="AH/BAR_dom_sf"/>
</dbReference>
<dbReference type="Pfam" id="PF00611">
    <property type="entry name" value="FCH"/>
    <property type="match status" value="1"/>
</dbReference>
<feature type="compositionally biased region" description="Polar residues" evidence="3">
    <location>
        <begin position="245"/>
        <end position="270"/>
    </location>
</feature>
<dbReference type="SUPFAM" id="SSF103657">
    <property type="entry name" value="BAR/IMD domain-like"/>
    <property type="match status" value="1"/>
</dbReference>
<evidence type="ECO:0000256" key="1">
    <source>
        <dbReference type="ARBA" id="ARBA00022583"/>
    </source>
</evidence>
<dbReference type="Pfam" id="PF10291">
    <property type="entry name" value="muHD"/>
    <property type="match status" value="1"/>
</dbReference>
<dbReference type="GO" id="GO:0032153">
    <property type="term" value="C:cell division site"/>
    <property type="evidence" value="ECO:0007669"/>
    <property type="project" value="TreeGrafter"/>
</dbReference>
<dbReference type="GO" id="GO:0030139">
    <property type="term" value="C:endocytic vesicle"/>
    <property type="evidence" value="ECO:0007669"/>
    <property type="project" value="TreeGrafter"/>
</dbReference>
<dbReference type="InterPro" id="IPR028565">
    <property type="entry name" value="MHD"/>
</dbReference>
<evidence type="ECO:0000256" key="3">
    <source>
        <dbReference type="SAM" id="MobiDB-lite"/>
    </source>
</evidence>
<gene>
    <name evidence="6" type="ORF">EC973_005133</name>
</gene>
<dbReference type="InterPro" id="IPR036168">
    <property type="entry name" value="AP2_Mu_C_sf"/>
</dbReference>
<dbReference type="SUPFAM" id="SSF49447">
    <property type="entry name" value="Second domain of Mu2 adaptin subunit (ap50) of ap2 adaptor"/>
    <property type="match status" value="1"/>
</dbReference>
<evidence type="ECO:0000259" key="4">
    <source>
        <dbReference type="PROSITE" id="PS51072"/>
    </source>
</evidence>